<dbReference type="OrthoDB" id="3770142at2759"/>
<comment type="caution">
    <text evidence="2">The sequence shown here is derived from an EMBL/GenBank/DDBJ whole genome shotgun (WGS) entry which is preliminary data.</text>
</comment>
<name>A0A9W8XYT9_9PLEO</name>
<dbReference type="Proteomes" id="UP001140560">
    <property type="component" value="Unassembled WGS sequence"/>
</dbReference>
<proteinExistence type="predicted"/>
<keyword evidence="3" id="KW-1185">Reference proteome</keyword>
<evidence type="ECO:0000256" key="1">
    <source>
        <dbReference type="SAM" id="SignalP"/>
    </source>
</evidence>
<reference evidence="2" key="1">
    <citation type="submission" date="2022-10" db="EMBL/GenBank/DDBJ databases">
        <title>Tapping the CABI collections for fungal endophytes: first genome assemblies for Collariella, Neodidymelliopsis, Ascochyta clinopodiicola, Didymella pomorum, Didymosphaeria variabile, Neocosmospora piperis and Neocucurbitaria cava.</title>
        <authorList>
            <person name="Hill R."/>
        </authorList>
    </citation>
    <scope>NUCLEOTIDE SEQUENCE</scope>
    <source>
        <strain evidence="2">IMI 356814</strain>
    </source>
</reference>
<dbReference type="EMBL" id="JAPEUY010000020">
    <property type="protein sequence ID" value="KAJ4362888.1"/>
    <property type="molecule type" value="Genomic_DNA"/>
</dbReference>
<feature type="signal peptide" evidence="1">
    <location>
        <begin position="1"/>
        <end position="19"/>
    </location>
</feature>
<sequence length="151" mass="16047">MRTASILALATGLIAPAVADFYVYASVQYITADASNTNDFTFFAGPPSCDDVYNSIGLSPTDDASGGGVRCKGCSTAENNDVKVTELEFKANDYGHYTWYAERDGAPLVDVNDAVVGTCNIDNSDNYNCFDGLATYKGQSQIFCSTSLAIP</sequence>
<keyword evidence="1" id="KW-0732">Signal</keyword>
<organism evidence="2 3">
    <name type="scientific">Neocucurbitaria cava</name>
    <dbReference type="NCBI Taxonomy" id="798079"/>
    <lineage>
        <taxon>Eukaryota</taxon>
        <taxon>Fungi</taxon>
        <taxon>Dikarya</taxon>
        <taxon>Ascomycota</taxon>
        <taxon>Pezizomycotina</taxon>
        <taxon>Dothideomycetes</taxon>
        <taxon>Pleosporomycetidae</taxon>
        <taxon>Pleosporales</taxon>
        <taxon>Pleosporineae</taxon>
        <taxon>Cucurbitariaceae</taxon>
        <taxon>Neocucurbitaria</taxon>
    </lineage>
</organism>
<gene>
    <name evidence="2" type="ORF">N0V83_010005</name>
</gene>
<feature type="chain" id="PRO_5040906253" evidence="1">
    <location>
        <begin position="20"/>
        <end position="151"/>
    </location>
</feature>
<protein>
    <submittedName>
        <fullName evidence="2">Uncharacterized protein</fullName>
    </submittedName>
</protein>
<evidence type="ECO:0000313" key="3">
    <source>
        <dbReference type="Proteomes" id="UP001140560"/>
    </source>
</evidence>
<dbReference type="AlphaFoldDB" id="A0A9W8XYT9"/>
<accession>A0A9W8XYT9</accession>
<evidence type="ECO:0000313" key="2">
    <source>
        <dbReference type="EMBL" id="KAJ4362888.1"/>
    </source>
</evidence>